<reference evidence="2" key="1">
    <citation type="submission" date="2015-03" db="EMBL/GenBank/DDBJ databases">
        <authorList>
            <consortium name="Pathogen Informatics"/>
        </authorList>
    </citation>
    <scope>NUCLEOTIDE SEQUENCE [LARGE SCALE GENOMIC DNA]</scope>
    <source>
        <strain evidence="2">K00500041</strain>
    </source>
</reference>
<dbReference type="AlphaFoldDB" id="A0A0T9AXJ1"/>
<protein>
    <submittedName>
        <fullName evidence="1">Uncharacterized protein</fullName>
    </submittedName>
</protein>
<organism evidence="1 2">
    <name type="scientific">Mycobacterium tuberculosis</name>
    <dbReference type="NCBI Taxonomy" id="1773"/>
    <lineage>
        <taxon>Bacteria</taxon>
        <taxon>Bacillati</taxon>
        <taxon>Actinomycetota</taxon>
        <taxon>Actinomycetes</taxon>
        <taxon>Mycobacteriales</taxon>
        <taxon>Mycobacteriaceae</taxon>
        <taxon>Mycobacterium</taxon>
        <taxon>Mycobacterium tuberculosis complex</taxon>
    </lineage>
</organism>
<dbReference type="Proteomes" id="UP000038802">
    <property type="component" value="Unassembled WGS sequence"/>
</dbReference>
<evidence type="ECO:0000313" key="2">
    <source>
        <dbReference type="Proteomes" id="UP000038802"/>
    </source>
</evidence>
<dbReference type="EMBL" id="CSAE01000647">
    <property type="protein sequence ID" value="COW69975.1"/>
    <property type="molecule type" value="Genomic_DNA"/>
</dbReference>
<accession>A0A0T9AXJ1</accession>
<gene>
    <name evidence="1" type="ORF">ERS007703_04072</name>
</gene>
<proteinExistence type="predicted"/>
<evidence type="ECO:0000313" key="1">
    <source>
        <dbReference type="EMBL" id="COW69975.1"/>
    </source>
</evidence>
<name>A0A0T9AXJ1_MYCTX</name>
<sequence>MVTSWLNWVPISLSSFPPMNGIRTWMVTCSVIREPPDSGMGESTAVPHKFTGASTIDPAMDAVAMPSLTGPQVSSRRTERSPRCNCVTRPGRL</sequence>